<comment type="caution">
    <text evidence="8">The sequence shown here is derived from an EMBL/GenBank/DDBJ whole genome shotgun (WGS) entry which is preliminary data.</text>
</comment>
<reference evidence="9" key="1">
    <citation type="journal article" date="2015" name="Genome Announc.">
        <title>Draft whole-genome sequence of the biocontrol agent Trichoderma harzianum T6776.</title>
        <authorList>
            <person name="Baroncelli R."/>
            <person name="Piaggeschi G."/>
            <person name="Fiorini L."/>
            <person name="Bertolini E."/>
            <person name="Zapparata A."/>
            <person name="Pe M.E."/>
            <person name="Sarrocco S."/>
            <person name="Vannacci G."/>
        </authorList>
    </citation>
    <scope>NUCLEOTIDE SEQUENCE [LARGE SCALE GENOMIC DNA]</scope>
    <source>
        <strain evidence="9">T6776</strain>
    </source>
</reference>
<keyword evidence="6" id="KW-0732">Signal</keyword>
<dbReference type="InterPro" id="IPR016166">
    <property type="entry name" value="FAD-bd_PCMH"/>
</dbReference>
<evidence type="ECO:0000256" key="1">
    <source>
        <dbReference type="ARBA" id="ARBA00001974"/>
    </source>
</evidence>
<dbReference type="Gene3D" id="3.30.465.10">
    <property type="match status" value="2"/>
</dbReference>
<feature type="signal peptide" evidence="6">
    <location>
        <begin position="1"/>
        <end position="20"/>
    </location>
</feature>
<evidence type="ECO:0000256" key="6">
    <source>
        <dbReference type="SAM" id="SignalP"/>
    </source>
</evidence>
<protein>
    <recommendedName>
        <fullName evidence="7">FAD-binding PCMH-type domain-containing protein</fullName>
    </recommendedName>
</protein>
<evidence type="ECO:0000256" key="4">
    <source>
        <dbReference type="ARBA" id="ARBA00022827"/>
    </source>
</evidence>
<name>A0A0F9ZHM6_TRIHA</name>
<sequence length="611" mass="66744">MYYAAAFFFATQLFSPVIKAQNAATTDFTCQPGQPCWPTIAQWQTFNQTIAGRLKITTMLASPCFPSSPNFNNIECADIRQNYTSSQFRGTVYGAMDLTQWEACGLANCYPGFLQPQRPTCALGRLSALYVDVEEPADVTATLGFVRRHGIRLVVKNTGHDVLGRSAAANTLALHVYNLKNMSFHSSFTAHNCSASNRQNVGVIGAGVIAKDAVAFFSKQGMMVTVGGCPSVGIAGGFGQGGGHGPLAPSVGLMADQAIEFDVVTMDGVFRTINKCNDPDLFWAMRGGGGQSYAILISYKFQLHPQVSWANWRLEATLTPPTDDITHNTLLHDILTTLADQQITWSENRIAGYNGISPTSLSMMEMLPGGEKPLQTLQSVTASFRSLITNMPGVNITLDSYALYPDQNAFYISNTEYWNYLSAVGVSLVTTSRLITKNNFESPTKVNSLVTSILKAMQKAVDQLGAQLAPQVQFQFLTAVPRNTPDSDQETSVNPAWRDALWHFVSSAAWSPDTPDALAIQLTAAARAALDIVKEPLAVQASYLNEADPEEQDWQHVFFGKHYAKLLQIKQKWDPDTLLNCKKCVGYLGPRDPMYSCDGDAPNPSVPYPFT</sequence>
<evidence type="ECO:0000259" key="7">
    <source>
        <dbReference type="PROSITE" id="PS51387"/>
    </source>
</evidence>
<dbReference type="InterPro" id="IPR016169">
    <property type="entry name" value="FAD-bd_PCMH_sub2"/>
</dbReference>
<dbReference type="InterPro" id="IPR012951">
    <property type="entry name" value="BBE"/>
</dbReference>
<gene>
    <name evidence="8" type="ORF">THAR02_08116</name>
</gene>
<dbReference type="GO" id="GO:0016491">
    <property type="term" value="F:oxidoreductase activity"/>
    <property type="evidence" value="ECO:0007669"/>
    <property type="project" value="UniProtKB-KW"/>
</dbReference>
<dbReference type="GO" id="GO:0071949">
    <property type="term" value="F:FAD binding"/>
    <property type="evidence" value="ECO:0007669"/>
    <property type="project" value="InterPro"/>
</dbReference>
<comment type="similarity">
    <text evidence="2">Belongs to the oxygen-dependent FAD-linked oxidoreductase family.</text>
</comment>
<evidence type="ECO:0000313" key="8">
    <source>
        <dbReference type="EMBL" id="KKO99791.1"/>
    </source>
</evidence>
<dbReference type="Pfam" id="PF01565">
    <property type="entry name" value="FAD_binding_4"/>
    <property type="match status" value="1"/>
</dbReference>
<dbReference type="InterPro" id="IPR006094">
    <property type="entry name" value="Oxid_FAD_bind_N"/>
</dbReference>
<proteinExistence type="inferred from homology"/>
<evidence type="ECO:0000313" key="9">
    <source>
        <dbReference type="Proteomes" id="UP000034112"/>
    </source>
</evidence>
<comment type="cofactor">
    <cofactor evidence="1">
        <name>FAD</name>
        <dbReference type="ChEBI" id="CHEBI:57692"/>
    </cofactor>
</comment>
<keyword evidence="5" id="KW-0560">Oxidoreductase</keyword>
<dbReference type="InterPro" id="IPR050416">
    <property type="entry name" value="FAD-linked_Oxidoreductase"/>
</dbReference>
<evidence type="ECO:0000256" key="5">
    <source>
        <dbReference type="ARBA" id="ARBA00023002"/>
    </source>
</evidence>
<dbReference type="PROSITE" id="PS51387">
    <property type="entry name" value="FAD_PCMH"/>
    <property type="match status" value="1"/>
</dbReference>
<dbReference type="PANTHER" id="PTHR42973:SF39">
    <property type="entry name" value="FAD-BINDING PCMH-TYPE DOMAIN-CONTAINING PROTEIN"/>
    <property type="match status" value="1"/>
</dbReference>
<dbReference type="EMBL" id="JOKZ01000299">
    <property type="protein sequence ID" value="KKO99791.1"/>
    <property type="molecule type" value="Genomic_DNA"/>
</dbReference>
<feature type="chain" id="PRO_5002530658" description="FAD-binding PCMH-type domain-containing protein" evidence="6">
    <location>
        <begin position="21"/>
        <end position="611"/>
    </location>
</feature>
<dbReference type="AlphaFoldDB" id="A0A0F9ZHM6"/>
<dbReference type="SUPFAM" id="SSF56176">
    <property type="entry name" value="FAD-binding/transporter-associated domain-like"/>
    <property type="match status" value="1"/>
</dbReference>
<dbReference type="OMA" id="GLFNCWK"/>
<dbReference type="Proteomes" id="UP000034112">
    <property type="component" value="Unassembled WGS sequence"/>
</dbReference>
<feature type="domain" description="FAD-binding PCMH-type" evidence="7">
    <location>
        <begin position="123"/>
        <end position="306"/>
    </location>
</feature>
<dbReference type="OrthoDB" id="9983560at2759"/>
<dbReference type="InterPro" id="IPR036318">
    <property type="entry name" value="FAD-bd_PCMH-like_sf"/>
</dbReference>
<evidence type="ECO:0000256" key="2">
    <source>
        <dbReference type="ARBA" id="ARBA00005466"/>
    </source>
</evidence>
<keyword evidence="3" id="KW-0285">Flavoprotein</keyword>
<dbReference type="Pfam" id="PF08031">
    <property type="entry name" value="BBE"/>
    <property type="match status" value="1"/>
</dbReference>
<dbReference type="PANTHER" id="PTHR42973">
    <property type="entry name" value="BINDING OXIDOREDUCTASE, PUTATIVE (AFU_ORTHOLOGUE AFUA_1G17690)-RELATED"/>
    <property type="match status" value="1"/>
</dbReference>
<organism evidence="8 9">
    <name type="scientific">Trichoderma harzianum</name>
    <name type="common">Hypocrea lixii</name>
    <dbReference type="NCBI Taxonomy" id="5544"/>
    <lineage>
        <taxon>Eukaryota</taxon>
        <taxon>Fungi</taxon>
        <taxon>Dikarya</taxon>
        <taxon>Ascomycota</taxon>
        <taxon>Pezizomycotina</taxon>
        <taxon>Sordariomycetes</taxon>
        <taxon>Hypocreomycetidae</taxon>
        <taxon>Hypocreales</taxon>
        <taxon>Hypocreaceae</taxon>
        <taxon>Trichoderma</taxon>
    </lineage>
</organism>
<accession>A0A0F9ZHM6</accession>
<evidence type="ECO:0000256" key="3">
    <source>
        <dbReference type="ARBA" id="ARBA00022630"/>
    </source>
</evidence>
<keyword evidence="4" id="KW-0274">FAD</keyword>